<feature type="chain" id="PRO_5012386627" evidence="1">
    <location>
        <begin position="38"/>
        <end position="85"/>
    </location>
</feature>
<gene>
    <name evidence="2" type="ORF">SAMN05444396_101461</name>
</gene>
<dbReference type="EMBL" id="FQWE01000001">
    <property type="protein sequence ID" value="SHF80148.1"/>
    <property type="molecule type" value="Genomic_DNA"/>
</dbReference>
<feature type="signal peptide" evidence="1">
    <location>
        <begin position="1"/>
        <end position="37"/>
    </location>
</feature>
<dbReference type="STRING" id="271157.SAMN05444396_101461"/>
<evidence type="ECO:0000256" key="1">
    <source>
        <dbReference type="SAM" id="SignalP"/>
    </source>
</evidence>
<protein>
    <submittedName>
        <fullName evidence="2">Uncharacterized protein</fullName>
    </submittedName>
</protein>
<name>A0A1M5ELH9_9FLAO</name>
<reference evidence="3" key="1">
    <citation type="submission" date="2016-11" db="EMBL/GenBank/DDBJ databases">
        <authorList>
            <person name="Varghese N."/>
            <person name="Submissions S."/>
        </authorList>
    </citation>
    <scope>NUCLEOTIDE SEQUENCE [LARGE SCALE GENOMIC DNA]</scope>
    <source>
        <strain evidence="3">DSM 19741</strain>
    </source>
</reference>
<dbReference type="AlphaFoldDB" id="A0A1M5ELH9"/>
<evidence type="ECO:0000313" key="2">
    <source>
        <dbReference type="EMBL" id="SHF80148.1"/>
    </source>
</evidence>
<proteinExistence type="predicted"/>
<organism evidence="2 3">
    <name type="scientific">Flavobacterium segetis</name>
    <dbReference type="NCBI Taxonomy" id="271157"/>
    <lineage>
        <taxon>Bacteria</taxon>
        <taxon>Pseudomonadati</taxon>
        <taxon>Bacteroidota</taxon>
        <taxon>Flavobacteriia</taxon>
        <taxon>Flavobacteriales</taxon>
        <taxon>Flavobacteriaceae</taxon>
        <taxon>Flavobacterium</taxon>
    </lineage>
</organism>
<keyword evidence="3" id="KW-1185">Reference proteome</keyword>
<dbReference type="Proteomes" id="UP000184036">
    <property type="component" value="Unassembled WGS sequence"/>
</dbReference>
<keyword evidence="1" id="KW-0732">Signal</keyword>
<evidence type="ECO:0000313" key="3">
    <source>
        <dbReference type="Proteomes" id="UP000184036"/>
    </source>
</evidence>
<accession>A0A1M5ELH9</accession>
<sequence length="85" mass="9898">MKKQRTKSALRRILNNSNLKMKFSLLFLFTTLMQVSAASSYGQKNTITMDVNGVAMSNVFQIIENQTDFHFFYNRNELNLNQKVD</sequence>